<reference evidence="3 4" key="1">
    <citation type="submission" date="2019-10" db="EMBL/GenBank/DDBJ databases">
        <title>Draft Genome Assembly of Rhodococcus zopfii DSM44189.</title>
        <authorList>
            <person name="Sutton J.M."/>
            <person name="Akob D.M."/>
            <person name="Bushman T.J."/>
        </authorList>
    </citation>
    <scope>NUCLEOTIDE SEQUENCE [LARGE SCALE GENOMIC DNA]</scope>
    <source>
        <strain evidence="3 4">DSM 44189</strain>
    </source>
</reference>
<feature type="domain" description="Glycosyltransferase 2-like" evidence="2">
    <location>
        <begin position="61"/>
        <end position="162"/>
    </location>
</feature>
<feature type="region of interest" description="Disordered" evidence="1">
    <location>
        <begin position="26"/>
        <end position="52"/>
    </location>
</feature>
<evidence type="ECO:0000313" key="4">
    <source>
        <dbReference type="Proteomes" id="UP001275440"/>
    </source>
</evidence>
<dbReference type="InterPro" id="IPR001173">
    <property type="entry name" value="Glyco_trans_2-like"/>
</dbReference>
<keyword evidence="4" id="KW-1185">Reference proteome</keyword>
<proteinExistence type="predicted"/>
<dbReference type="PANTHER" id="PTHR43685:SF2">
    <property type="entry name" value="GLYCOSYLTRANSFERASE 2-LIKE DOMAIN-CONTAINING PROTEIN"/>
    <property type="match status" value="1"/>
</dbReference>
<name>A0ABU3WJT5_9NOCA</name>
<comment type="caution">
    <text evidence="3">The sequence shown here is derived from an EMBL/GenBank/DDBJ whole genome shotgun (WGS) entry which is preliminary data.</text>
</comment>
<evidence type="ECO:0000313" key="3">
    <source>
        <dbReference type="EMBL" id="MDV2474252.1"/>
    </source>
</evidence>
<dbReference type="CDD" id="cd00761">
    <property type="entry name" value="Glyco_tranf_GTA_type"/>
    <property type="match status" value="1"/>
</dbReference>
<dbReference type="EMBL" id="WBMO01000001">
    <property type="protein sequence ID" value="MDV2474252.1"/>
    <property type="molecule type" value="Genomic_DNA"/>
</dbReference>
<organism evidence="3 4">
    <name type="scientific">Rhodococcus zopfii</name>
    <dbReference type="NCBI Taxonomy" id="43772"/>
    <lineage>
        <taxon>Bacteria</taxon>
        <taxon>Bacillati</taxon>
        <taxon>Actinomycetota</taxon>
        <taxon>Actinomycetes</taxon>
        <taxon>Mycobacteriales</taxon>
        <taxon>Nocardiaceae</taxon>
        <taxon>Rhodococcus</taxon>
    </lineage>
</organism>
<dbReference type="SUPFAM" id="SSF53448">
    <property type="entry name" value="Nucleotide-diphospho-sugar transferases"/>
    <property type="match status" value="1"/>
</dbReference>
<dbReference type="Proteomes" id="UP001275440">
    <property type="component" value="Unassembled WGS sequence"/>
</dbReference>
<feature type="compositionally biased region" description="Basic and acidic residues" evidence="1">
    <location>
        <begin position="32"/>
        <end position="52"/>
    </location>
</feature>
<dbReference type="Pfam" id="PF00535">
    <property type="entry name" value="Glycos_transf_2"/>
    <property type="match status" value="1"/>
</dbReference>
<gene>
    <name evidence="3" type="ORF">F8M49_00430</name>
</gene>
<evidence type="ECO:0000256" key="1">
    <source>
        <dbReference type="SAM" id="MobiDB-lite"/>
    </source>
</evidence>
<evidence type="ECO:0000259" key="2">
    <source>
        <dbReference type="Pfam" id="PF00535"/>
    </source>
</evidence>
<protein>
    <submittedName>
        <fullName evidence="3">Glycosyltransferase</fullName>
    </submittedName>
</protein>
<dbReference type="InterPro" id="IPR050834">
    <property type="entry name" value="Glycosyltransf_2"/>
</dbReference>
<dbReference type="PANTHER" id="PTHR43685">
    <property type="entry name" value="GLYCOSYLTRANSFERASE"/>
    <property type="match status" value="1"/>
</dbReference>
<sequence length="343" mass="36562">MDGSIRCGVALPAHAITAAPRISLSRRAGAADGRRREVDRDGRGASRGGSRGEEVVNMPVSVVIPTIGRESVVRAVESALAQTVPVSVTVVVDDPAALDIVTDSVAARNVTVIGTPGRIGGSAARNLGADVSGGEYIAYLDDDDWWEPDKIEKQLAAARDRTAGKRVLVASGMYFHRADSVTEIPSHPYDGRGDVASYLVARPRLRFGTHALQTSGLLIGRELHECVRWDESLPKHQDWDYIVRALQKPGSEFVWVPEALVHVQQDSNGSISKKADHRASLRWLDVHGAAMSGRARADFACTHVLRAALAERSLRGVGRSLSVIARSGAPHGAAVIVGLSGVC</sequence>
<dbReference type="Gene3D" id="3.90.550.10">
    <property type="entry name" value="Spore Coat Polysaccharide Biosynthesis Protein SpsA, Chain A"/>
    <property type="match status" value="1"/>
</dbReference>
<dbReference type="InterPro" id="IPR029044">
    <property type="entry name" value="Nucleotide-diphossugar_trans"/>
</dbReference>
<accession>A0ABU3WJT5</accession>